<dbReference type="AlphaFoldDB" id="A0A375DC25"/>
<gene>
    <name evidence="8" type="ORF">CBM2586_P10024</name>
    <name evidence="7" type="ORF">CBM2589_P10021</name>
    <name evidence="9" type="ORF">CBM2636_P10007</name>
</gene>
<evidence type="ECO:0000256" key="5">
    <source>
        <dbReference type="ARBA" id="ARBA00047942"/>
    </source>
</evidence>
<dbReference type="GO" id="GO:0004519">
    <property type="term" value="F:endonuclease activity"/>
    <property type="evidence" value="ECO:0007669"/>
    <property type="project" value="UniProtKB-KW"/>
</dbReference>
<dbReference type="EMBL" id="OFSN01000028">
    <property type="protein sequence ID" value="SOY77241.1"/>
    <property type="molecule type" value="Genomic_DNA"/>
</dbReference>
<dbReference type="PROSITE" id="PS00092">
    <property type="entry name" value="N6_MTASE"/>
    <property type="match status" value="1"/>
</dbReference>
<dbReference type="REBASE" id="265426">
    <property type="entry name" value="Cta66322ORF10007P"/>
</dbReference>
<geneLocation type="plasmid" evidence="9">
    <name>CBM2636p</name>
</geneLocation>
<keyword evidence="8" id="KW-0255">Endonuclease</keyword>
<evidence type="ECO:0000256" key="2">
    <source>
        <dbReference type="ARBA" id="ARBA00022603"/>
    </source>
</evidence>
<dbReference type="Proteomes" id="UP000254259">
    <property type="component" value="Plasmid CBM2636p"/>
</dbReference>
<feature type="domain" description="Type II methyltransferase M.TaqI-like" evidence="6">
    <location>
        <begin position="410"/>
        <end position="666"/>
    </location>
</feature>
<dbReference type="Pfam" id="PF07669">
    <property type="entry name" value="Eco57I"/>
    <property type="match status" value="1"/>
</dbReference>
<protein>
    <recommendedName>
        <fullName evidence="1">site-specific DNA-methyltransferase (adenine-specific)</fullName>
        <ecNumber evidence="1">2.1.1.72</ecNumber>
    </recommendedName>
</protein>
<dbReference type="Proteomes" id="UP000257016">
    <property type="component" value="Unassembled WGS sequence"/>
</dbReference>
<evidence type="ECO:0000256" key="3">
    <source>
        <dbReference type="ARBA" id="ARBA00022679"/>
    </source>
</evidence>
<dbReference type="EMBL" id="OFSP01000040">
    <property type="protein sequence ID" value="SOY75225.1"/>
    <property type="molecule type" value="Genomic_DNA"/>
</dbReference>
<keyword evidence="4" id="KW-0949">S-adenosyl-L-methionine</keyword>
<dbReference type="GO" id="GO:0003676">
    <property type="term" value="F:nucleic acid binding"/>
    <property type="evidence" value="ECO:0007669"/>
    <property type="project" value="InterPro"/>
</dbReference>
<sequence>MQKSSNNQSTFGNSLSGRLLADLRRANTEAAKKERFLQYLSAVFAHDLGAQELIAALSLGAERTVANVVRGGKASRGRADTQTNTVIVEWEKDLSRTGEHAMEQLEEYLAGNWRSGQEYRFILIATDGIKWRIYAPDWSTLEMGQFSLTSNYSLREIRKFDLTEESLGEFPFFLDEILFASQPKIATLESIRSDFGDTSSTFINSISFLFDCIKDFSHHSELQVALDQWRKFLSVAYGRFDASPGMFLVHTYLSIFAKLIAFSVIAEETARGDQRVKSILSGKEFAKFNVERFIEDDFFHWVNAEPYFSRLKPAFREINNRIGEYDLTDVREDILKGVYQELVDLDTRHALGEYYTPDWLCEKIVEETRFTETYRVLDPACGSGSFLRAAIAKMRNESPQIDATTISRRVVGIDIHPLSVQIAKTTIIIAMGKLIAQSNDPVTLHIYLANSLLVPETSADLFESTFKVSVDNRQYSLNVARIAGPDEFDSLITFCDDLVRQHEGLIAQSRFFKLATSALDGATDQLKHDLYFVYRGMKEASINGRDSIWKFILQNSYKPVFLRGQFDLILGNPPWLTYADVTNSDYQQMLMGLADHYNVTPPKRADIPHLEIAAIFVAHSVNYFLKPSGTLAFVLPRSFVSASQHENIRRGTVSSLELKELWDLNDVSPLFRVPSCVMFFKHSASDNLRRRVSLPTFPGKRLEGKLPREHLHWGNATRFIRLEDVSWHLSTLGASGARSAFTVGGSTQSIGTNAYEKKFSQGATVVPRNFFFIDLETDYDGGGFVGRTWSVRTATAAAREAKAPWKNHSLTGRIEGDYIFRTAIANNLVPFALFSPPIVALPITENGSDQEATSFSLLNNADLLGRRSRYAAAWFSEAEHLWDKHRTEKNRKNGIGLLRWLNWQNKLTDQNPSARYLVIYTSSGQDACAAVVDRQDFDAPFIAEHKTYWAEFGTRTEADYVSAFINSDFANFQIKDFQSRGLFGARDIHKLIVKVPFPRYDASNEMHKRLSALGRKCGQSISTYLEKEIAHDASARGLGRLRARIREMLSGEMQEIDEIVSVLSTGRSIDAAARRGKKRSRQPRLPGLFD</sequence>
<dbReference type="REBASE" id="265414">
    <property type="entry name" value="Cta3679ORF10007P"/>
</dbReference>
<name>A0A375DC25_9BURK</name>
<evidence type="ECO:0000313" key="7">
    <source>
        <dbReference type="EMBL" id="SOY75225.1"/>
    </source>
</evidence>
<dbReference type="EC" id="2.1.1.72" evidence="1"/>
<dbReference type="Proteomes" id="UP000256297">
    <property type="component" value="Plasmid CBM2589_p"/>
</dbReference>
<dbReference type="SUPFAM" id="SSF53335">
    <property type="entry name" value="S-adenosyl-L-methionine-dependent methyltransferases"/>
    <property type="match status" value="1"/>
</dbReference>
<organism evidence="8">
    <name type="scientific">Cupriavidus taiwanensis</name>
    <dbReference type="NCBI Taxonomy" id="164546"/>
    <lineage>
        <taxon>Bacteria</taxon>
        <taxon>Pseudomonadati</taxon>
        <taxon>Pseudomonadota</taxon>
        <taxon>Betaproteobacteria</taxon>
        <taxon>Burkholderiales</taxon>
        <taxon>Burkholderiaceae</taxon>
        <taxon>Cupriavidus</taxon>
    </lineage>
</organism>
<dbReference type="PRINTS" id="PR00507">
    <property type="entry name" value="N12N6MTFRASE"/>
</dbReference>
<dbReference type="Gene3D" id="3.40.50.150">
    <property type="entry name" value="Vaccinia Virus protein VP39"/>
    <property type="match status" value="1"/>
</dbReference>
<proteinExistence type="predicted"/>
<dbReference type="GO" id="GO:0032259">
    <property type="term" value="P:methylation"/>
    <property type="evidence" value="ECO:0007669"/>
    <property type="project" value="UniProtKB-KW"/>
</dbReference>
<dbReference type="GO" id="GO:0006304">
    <property type="term" value="P:DNA modification"/>
    <property type="evidence" value="ECO:0007669"/>
    <property type="project" value="InterPro"/>
</dbReference>
<evidence type="ECO:0000313" key="10">
    <source>
        <dbReference type="Proteomes" id="UP000254259"/>
    </source>
</evidence>
<reference evidence="8 10" key="1">
    <citation type="submission" date="2018-01" db="EMBL/GenBank/DDBJ databases">
        <authorList>
            <person name="Clerissi C."/>
        </authorList>
    </citation>
    <scope>NUCLEOTIDE SEQUENCE</scope>
    <source>
        <strain evidence="8">Cupriavidus taiwanensis LMG 19430</strain>
        <strain evidence="7">Cupriavidus taiwanensis STM 3521</strain>
        <strain evidence="9">Cupriavidus taiwanensis SWF 66322</strain>
        <plasmid evidence="9">CBM2636p</plasmid>
        <plasmid evidence="10">cbm2636p</plasmid>
    </source>
</reference>
<keyword evidence="3 8" id="KW-0808">Transferase</keyword>
<keyword evidence="9" id="KW-0614">Plasmid</keyword>
<dbReference type="PANTHER" id="PTHR33841">
    <property type="entry name" value="DNA METHYLTRANSFERASE YEEA-RELATED"/>
    <property type="match status" value="1"/>
</dbReference>
<dbReference type="PANTHER" id="PTHR33841:SF1">
    <property type="entry name" value="DNA METHYLTRANSFERASE A"/>
    <property type="match status" value="1"/>
</dbReference>
<dbReference type="GO" id="GO:0009007">
    <property type="term" value="F:site-specific DNA-methyltransferase (adenine-specific) activity"/>
    <property type="evidence" value="ECO:0007669"/>
    <property type="project" value="UniProtKB-EC"/>
</dbReference>
<evidence type="ECO:0000313" key="8">
    <source>
        <dbReference type="EMBL" id="SOY77241.1"/>
    </source>
</evidence>
<dbReference type="InterPro" id="IPR002052">
    <property type="entry name" value="DNA_methylase_N6_adenine_CS"/>
</dbReference>
<evidence type="ECO:0000313" key="9">
    <source>
        <dbReference type="EMBL" id="SPD69096.1"/>
    </source>
</evidence>
<keyword evidence="8" id="KW-0540">Nuclease</keyword>
<evidence type="ECO:0000259" key="6">
    <source>
        <dbReference type="Pfam" id="PF07669"/>
    </source>
</evidence>
<dbReference type="InterPro" id="IPR029063">
    <property type="entry name" value="SAM-dependent_MTases_sf"/>
</dbReference>
<dbReference type="InterPro" id="IPR050953">
    <property type="entry name" value="N4_N6_ade-DNA_methylase"/>
</dbReference>
<keyword evidence="8" id="KW-0378">Hydrolase</keyword>
<dbReference type="EMBL" id="LT984815">
    <property type="protein sequence ID" value="SPD69096.1"/>
    <property type="molecule type" value="Genomic_DNA"/>
</dbReference>
<evidence type="ECO:0000256" key="4">
    <source>
        <dbReference type="ARBA" id="ARBA00022691"/>
    </source>
</evidence>
<accession>A0A375DC25</accession>
<evidence type="ECO:0000256" key="1">
    <source>
        <dbReference type="ARBA" id="ARBA00011900"/>
    </source>
</evidence>
<dbReference type="InterPro" id="IPR011639">
    <property type="entry name" value="MethylTrfase_TaqI-like_dom"/>
</dbReference>
<keyword evidence="2 8" id="KW-0489">Methyltransferase</keyword>
<geneLocation type="plasmid" evidence="10">
    <name>cbm2636p</name>
</geneLocation>
<comment type="catalytic activity">
    <reaction evidence="5">
        <text>a 2'-deoxyadenosine in DNA + S-adenosyl-L-methionine = an N(6)-methyl-2'-deoxyadenosine in DNA + S-adenosyl-L-homocysteine + H(+)</text>
        <dbReference type="Rhea" id="RHEA:15197"/>
        <dbReference type="Rhea" id="RHEA-COMP:12418"/>
        <dbReference type="Rhea" id="RHEA-COMP:12419"/>
        <dbReference type="ChEBI" id="CHEBI:15378"/>
        <dbReference type="ChEBI" id="CHEBI:57856"/>
        <dbReference type="ChEBI" id="CHEBI:59789"/>
        <dbReference type="ChEBI" id="CHEBI:90615"/>
        <dbReference type="ChEBI" id="CHEBI:90616"/>
        <dbReference type="EC" id="2.1.1.72"/>
    </reaction>
</comment>